<dbReference type="Pfam" id="PF00534">
    <property type="entry name" value="Glycos_transf_1"/>
    <property type="match status" value="1"/>
</dbReference>
<keyword evidence="3" id="KW-0808">Transferase</keyword>
<accession>A0A3E4SXB2</accession>
<dbReference type="InterPro" id="IPR028098">
    <property type="entry name" value="Glyco_trans_4-like_N"/>
</dbReference>
<dbReference type="EMBL" id="QSSN01000025">
    <property type="protein sequence ID" value="RGL83078.1"/>
    <property type="molecule type" value="Genomic_DNA"/>
</dbReference>
<evidence type="ECO:0000259" key="1">
    <source>
        <dbReference type="Pfam" id="PF00534"/>
    </source>
</evidence>
<dbReference type="InterPro" id="IPR001296">
    <property type="entry name" value="Glyco_trans_1"/>
</dbReference>
<dbReference type="SUPFAM" id="SSF53756">
    <property type="entry name" value="UDP-Glycosyltransferase/glycogen phosphorylase"/>
    <property type="match status" value="1"/>
</dbReference>
<dbReference type="Pfam" id="PF13439">
    <property type="entry name" value="Glyco_transf_4"/>
    <property type="match status" value="1"/>
</dbReference>
<dbReference type="Gene3D" id="3.40.50.2000">
    <property type="entry name" value="Glycogen Phosphorylase B"/>
    <property type="match status" value="2"/>
</dbReference>
<dbReference type="GO" id="GO:0016757">
    <property type="term" value="F:glycosyltransferase activity"/>
    <property type="evidence" value="ECO:0007669"/>
    <property type="project" value="InterPro"/>
</dbReference>
<evidence type="ECO:0000313" key="4">
    <source>
        <dbReference type="Proteomes" id="UP000261278"/>
    </source>
</evidence>
<sequence length="375" mass="42376">MKPKTIYVFANSYKPVLGGVQTVTSQFAEGCRSRGIRTIVIANLYPRQLKIYEKISSTPVIRLPFAIPDGNLKNVFMFGISLCVSFLLFLCCRPDCVYIHFPLSQSSCLSVLHHIFDFKIITCFHGHDVLRYEEGYSKESVQYRAQRGLVRQSDQVTACSGYLARCVERTFGCTNVCVVYNGVDLTRFDNFKPCPVTLENTPYLFAWGRLEQIKGFDLLIQAFARSKSSHELKLLIAGEGSERENLQQLIDALELKDKVMLIGRLTPDDIVQYAQNSEINIIPSRRESFGIVALEAIAAKQPIIATNSGGLPEIISDKYGLTVPVDVGEIRKAIDKILTKEISFDYSDTKEYLKHFTIKRMVENYLILQNNHNGC</sequence>
<dbReference type="PANTHER" id="PTHR45947">
    <property type="entry name" value="SULFOQUINOVOSYL TRANSFERASE SQD2"/>
    <property type="match status" value="1"/>
</dbReference>
<proteinExistence type="predicted"/>
<comment type="caution">
    <text evidence="3">The sequence shown here is derived from an EMBL/GenBank/DDBJ whole genome shotgun (WGS) entry which is preliminary data.</text>
</comment>
<feature type="domain" description="Glycosyltransferase subfamily 4-like N-terminal" evidence="2">
    <location>
        <begin position="18"/>
        <end position="187"/>
    </location>
</feature>
<name>A0A3E4SXB2_PHOVU</name>
<feature type="domain" description="Glycosyl transferase family 1" evidence="1">
    <location>
        <begin position="199"/>
        <end position="341"/>
    </location>
</feature>
<dbReference type="Proteomes" id="UP000261278">
    <property type="component" value="Unassembled WGS sequence"/>
</dbReference>
<protein>
    <submittedName>
        <fullName evidence="3">Glycosyltransferase family 4 protein</fullName>
    </submittedName>
</protein>
<gene>
    <name evidence="3" type="ORF">DXC44_17155</name>
</gene>
<reference evidence="3 4" key="1">
    <citation type="submission" date="2018-08" db="EMBL/GenBank/DDBJ databases">
        <title>A genome reference for cultivated species of the human gut microbiota.</title>
        <authorList>
            <person name="Zou Y."/>
            <person name="Xue W."/>
            <person name="Luo G."/>
        </authorList>
    </citation>
    <scope>NUCLEOTIDE SEQUENCE [LARGE SCALE GENOMIC DNA]</scope>
    <source>
        <strain evidence="3 4">TF05-18</strain>
    </source>
</reference>
<evidence type="ECO:0000259" key="2">
    <source>
        <dbReference type="Pfam" id="PF13439"/>
    </source>
</evidence>
<dbReference type="PANTHER" id="PTHR45947:SF3">
    <property type="entry name" value="SULFOQUINOVOSYL TRANSFERASE SQD2"/>
    <property type="match status" value="1"/>
</dbReference>
<dbReference type="CDD" id="cd03801">
    <property type="entry name" value="GT4_PimA-like"/>
    <property type="match status" value="1"/>
</dbReference>
<organism evidence="3 4">
    <name type="scientific">Phocaeicola vulgatus</name>
    <name type="common">Bacteroides vulgatus</name>
    <dbReference type="NCBI Taxonomy" id="821"/>
    <lineage>
        <taxon>Bacteria</taxon>
        <taxon>Pseudomonadati</taxon>
        <taxon>Bacteroidota</taxon>
        <taxon>Bacteroidia</taxon>
        <taxon>Bacteroidales</taxon>
        <taxon>Bacteroidaceae</taxon>
        <taxon>Phocaeicola</taxon>
    </lineage>
</organism>
<dbReference type="InterPro" id="IPR050194">
    <property type="entry name" value="Glycosyltransferase_grp1"/>
</dbReference>
<evidence type="ECO:0000313" key="3">
    <source>
        <dbReference type="EMBL" id="RGL83078.1"/>
    </source>
</evidence>
<dbReference type="AlphaFoldDB" id="A0A3E4SXB2"/>
<dbReference type="RefSeq" id="WP_117678428.1">
    <property type="nucleotide sequence ID" value="NZ_QSSN01000025.1"/>
</dbReference>